<feature type="region of interest" description="Disordered" evidence="10">
    <location>
        <begin position="700"/>
        <end position="725"/>
    </location>
</feature>
<evidence type="ECO:0000256" key="10">
    <source>
        <dbReference type="SAM" id="MobiDB-lite"/>
    </source>
</evidence>
<dbReference type="InterPro" id="IPR028889">
    <property type="entry name" value="USP"/>
</dbReference>
<dbReference type="STRING" id="7167.A0A182FTJ4"/>
<evidence type="ECO:0000256" key="6">
    <source>
        <dbReference type="ARBA" id="ARBA00022801"/>
    </source>
</evidence>
<dbReference type="InterPro" id="IPR036322">
    <property type="entry name" value="WD40_repeat_dom_sf"/>
</dbReference>
<dbReference type="GO" id="GO:0004535">
    <property type="term" value="F:poly(A)-specific ribonuclease activity"/>
    <property type="evidence" value="ECO:0007669"/>
    <property type="project" value="UniProtKB-UniRule"/>
</dbReference>
<dbReference type="GO" id="GO:0046872">
    <property type="term" value="F:metal ion binding"/>
    <property type="evidence" value="ECO:0007669"/>
    <property type="project" value="UniProtKB-KW"/>
</dbReference>
<keyword evidence="6 9" id="KW-0378">Hydrolase</keyword>
<keyword evidence="12" id="KW-1185">Reference proteome</keyword>
<dbReference type="Gene3D" id="4.10.1000.40">
    <property type="match status" value="1"/>
</dbReference>
<dbReference type="PANTHER" id="PTHR15728:SF0">
    <property type="entry name" value="PAN2-PAN3 DEADENYLATION COMPLEX CATALYTIC SUBUNIT PAN2"/>
    <property type="match status" value="1"/>
</dbReference>
<comment type="subunit">
    <text evidence="9">Forms a heterotrimer with an asymmetric homodimer of the regulatory subunit PAN3 to form the poly(A)-nuclease (PAN) deadenylation complex.</text>
</comment>
<comment type="similarity">
    <text evidence="9">Belongs to the peptidase C19 family. PAN2 subfamily.</text>
</comment>
<evidence type="ECO:0000256" key="5">
    <source>
        <dbReference type="ARBA" id="ARBA00022723"/>
    </source>
</evidence>
<dbReference type="EnsemblMetazoa" id="AALB009876-RA">
    <property type="protein sequence ID" value="AALB009876-PA"/>
    <property type="gene ID" value="AALB009876"/>
</dbReference>
<dbReference type="SMART" id="SM00479">
    <property type="entry name" value="EXOIII"/>
    <property type="match status" value="1"/>
</dbReference>
<dbReference type="Pfam" id="PF20770">
    <property type="entry name" value="PAN2_N"/>
    <property type="match status" value="1"/>
</dbReference>
<feature type="binding site" evidence="9">
    <location>
        <position position="1277"/>
    </location>
    <ligand>
        <name>a divalent metal cation</name>
        <dbReference type="ChEBI" id="CHEBI:60240"/>
        <note>catalytic</note>
    </ligand>
</feature>
<dbReference type="PROSITE" id="PS50235">
    <property type="entry name" value="USP_3"/>
    <property type="match status" value="1"/>
</dbReference>
<dbReference type="CDD" id="cd06143">
    <property type="entry name" value="PAN2_exo"/>
    <property type="match status" value="1"/>
</dbReference>
<evidence type="ECO:0000256" key="8">
    <source>
        <dbReference type="ARBA" id="ARBA00023242"/>
    </source>
</evidence>
<feature type="compositionally biased region" description="Gly residues" evidence="10">
    <location>
        <begin position="487"/>
        <end position="503"/>
    </location>
</feature>
<dbReference type="Gene3D" id="3.90.70.10">
    <property type="entry name" value="Cysteine proteinases"/>
    <property type="match status" value="1"/>
</dbReference>
<evidence type="ECO:0000256" key="3">
    <source>
        <dbReference type="ARBA" id="ARBA00022664"/>
    </source>
</evidence>
<dbReference type="Gene3D" id="3.30.420.10">
    <property type="entry name" value="Ribonuclease H-like superfamily/Ribonuclease H"/>
    <property type="match status" value="1"/>
</dbReference>
<dbReference type="FunFam" id="3.30.420.10:FF:000011">
    <property type="entry name" value="PAN2-PAN3 deadenylation complex catalytic subunit PAN2"/>
    <property type="match status" value="1"/>
</dbReference>
<comment type="caution">
    <text evidence="9">Lacks conserved residue(s) required for the propagation of feature annotation.</text>
</comment>
<dbReference type="SUPFAM" id="SSF54001">
    <property type="entry name" value="Cysteine proteinases"/>
    <property type="match status" value="1"/>
</dbReference>
<comment type="domain">
    <text evidence="9">The linker, or PAN3 interaction domain (PID), between the WD40 repeats and the pseudo-UCH domain mediates interaction with PAN3.</text>
</comment>
<evidence type="ECO:0000256" key="2">
    <source>
        <dbReference type="ARBA" id="ARBA00022490"/>
    </source>
</evidence>
<dbReference type="Proteomes" id="UP000069272">
    <property type="component" value="Chromosome 3R"/>
</dbReference>
<evidence type="ECO:0000256" key="9">
    <source>
        <dbReference type="HAMAP-Rule" id="MF_03182"/>
    </source>
</evidence>
<feature type="compositionally biased region" description="Polar residues" evidence="10">
    <location>
        <begin position="955"/>
        <end position="967"/>
    </location>
</feature>
<feature type="binding site" evidence="9">
    <location>
        <position position="1168"/>
    </location>
    <ligand>
        <name>a divalent metal cation</name>
        <dbReference type="ChEBI" id="CHEBI:60240"/>
        <note>catalytic</note>
    </ligand>
</feature>
<dbReference type="VEuPathDB" id="VectorBase:AALB20_027462"/>
<dbReference type="GO" id="GO:0003676">
    <property type="term" value="F:nucleic acid binding"/>
    <property type="evidence" value="ECO:0007669"/>
    <property type="project" value="InterPro"/>
</dbReference>
<dbReference type="GO" id="GO:0010606">
    <property type="term" value="P:positive regulation of cytoplasmic mRNA processing body assembly"/>
    <property type="evidence" value="ECO:0007669"/>
    <property type="project" value="UniProtKB-UniRule"/>
</dbReference>
<dbReference type="InterPro" id="IPR050785">
    <property type="entry name" value="PAN2-PAN3_catalytic_subunit"/>
</dbReference>
<evidence type="ECO:0000256" key="7">
    <source>
        <dbReference type="ARBA" id="ARBA00022839"/>
    </source>
</evidence>
<evidence type="ECO:0000313" key="11">
    <source>
        <dbReference type="EnsemblMetazoa" id="AALB009876-PA"/>
    </source>
</evidence>
<comment type="activity regulation">
    <text evidence="9">Positively regulated by the regulatory subunit PAN3.</text>
</comment>
<dbReference type="SUPFAM" id="SSF53098">
    <property type="entry name" value="Ribonuclease H-like"/>
    <property type="match status" value="1"/>
</dbReference>
<feature type="compositionally biased region" description="Low complexity" evidence="10">
    <location>
        <begin position="833"/>
        <end position="852"/>
    </location>
</feature>
<protein>
    <recommendedName>
        <fullName evidence="9">PAN2-PAN3 deadenylation complex catalytic subunit PAN2</fullName>
        <ecNumber evidence="9">3.1.13.4</ecNumber>
    </recommendedName>
    <alternativeName>
        <fullName evidence="9">PAB1P-dependent poly(A)-specific ribonuclease</fullName>
    </alternativeName>
    <alternativeName>
        <fullName evidence="9">Poly(A)-nuclease deadenylation complex subunit 2</fullName>
        <shortName evidence="9">PAN deadenylation complex subunit 2</shortName>
    </alternativeName>
</protein>
<feature type="region of interest" description="Disordered" evidence="10">
    <location>
        <begin position="832"/>
        <end position="869"/>
    </location>
</feature>
<proteinExistence type="inferred from homology"/>
<reference evidence="11 12" key="1">
    <citation type="journal article" date="2017" name="G3 (Bethesda)">
        <title>The Physical Genome Mapping of Anopheles albimanus Corrected Scaffold Misassemblies and Identified Interarm Rearrangements in Genus Anopheles.</title>
        <authorList>
            <person name="Artemov G.N."/>
            <person name="Peery A.N."/>
            <person name="Jiang X."/>
            <person name="Tu Z."/>
            <person name="Stegniy V.N."/>
            <person name="Sharakhova M.V."/>
            <person name="Sharakhov I.V."/>
        </authorList>
    </citation>
    <scope>NUCLEOTIDE SEQUENCE [LARGE SCALE GENOMIC DNA]</scope>
    <source>
        <strain evidence="11 12">ALBI9_A</strain>
    </source>
</reference>
<dbReference type="InterPro" id="IPR012337">
    <property type="entry name" value="RNaseH-like_sf"/>
</dbReference>
<evidence type="ECO:0000256" key="1">
    <source>
        <dbReference type="ARBA" id="ARBA00001663"/>
    </source>
</evidence>
<dbReference type="InterPro" id="IPR038765">
    <property type="entry name" value="Papain-like_cys_pep_sf"/>
</dbReference>
<name>A0A182FTJ4_ANOAL</name>
<dbReference type="EC" id="3.1.13.4" evidence="9"/>
<dbReference type="Gene3D" id="2.130.10.10">
    <property type="entry name" value="YVTN repeat-like/Quinoprotein amine dehydrogenase"/>
    <property type="match status" value="1"/>
</dbReference>
<dbReference type="GO" id="GO:0031251">
    <property type="term" value="C:PAN complex"/>
    <property type="evidence" value="ECO:0007669"/>
    <property type="project" value="UniProtKB-UniRule"/>
</dbReference>
<dbReference type="InterPro" id="IPR015943">
    <property type="entry name" value="WD40/YVTN_repeat-like_dom_sf"/>
</dbReference>
<dbReference type="InterPro" id="IPR028881">
    <property type="entry name" value="PAN2_UCH_dom"/>
</dbReference>
<dbReference type="PANTHER" id="PTHR15728">
    <property type="entry name" value="DEADENYLATION COMPLEX CATALYTIC SUBUNIT PAN2"/>
    <property type="match status" value="1"/>
</dbReference>
<feature type="compositionally biased region" description="Polar residues" evidence="10">
    <location>
        <begin position="857"/>
        <end position="869"/>
    </location>
</feature>
<sequence length="1369" mass="150068">MDYVYMTAGGGDPGARGTEEIITLTMYDNDPTAVAVAEYSSFNIGSSEAEFMEHAMVLADGGDRFGVSTVCFDAQEELIWMGNQGGHVTSYYGGSMQKYTSFQVHANEVVRQIATIEPGILALTPTTLRHQIRRGIPKFTFRSERMVDMVCMIEHAPARLLLGGHQSDLIEFDIGTASELSGVQAGPNGCAILRRHSRYLCAGDAFGKIALRDPNSLTVEHELHTHSASLSDFDVQGNYLISCGFSGRQGNLAIDRFLMVYDLRMLRLVSPIQLLVEPQLLRFLPSHCSRLAVVSPEGQLQLVDTVELSEPRVCMFQINTSGSQCLSFDICSSSQAMVFGDQSGHINLISAVKINTPTLAFNPYSRDTEFADTPIESQQPPFVPLTDTNFPLSSILLPHLVTGDRWLSDWPAWMNAYEHRRLKPIDPQILSTMKMQGPIGYAPNPRTGLRNQIPYLMEGGTGAGGMGTGAGPNAVNSSHLASSAKGAGVGGGSSGGAGGGAGDQQGMRIVPRRYRKVEVKYSKLGCQDFDFEQYNQTGFVGLEASLPNAYCNAMLQVLYFIVPLRKAILSHCCSKEFCLSCELGFLFHMLDVGSSSSPCQASNFLRSFRTVPEAAALGLILSSDRASNTANINLISLIQNWNRFVLHQIHYELLEAMKNNETMHFYEHPQHHQPIGQHSFDQQQQQDSVQKFQILNLGNGAKQQQQQQQHQQPTASSTAKDETDISRLFGTQQQTTHRCLKCNTIRVKDNVLLVCNLLYPTNTTNNVEGTFGTILKHSLGVEKTTPAWCETCNKFTPTNQKSRVTDLPSILSINCGLDNEKELDYLRRQMARGTAQGTAQTQQQQQQQQSAGVGSPGDQSGTGSTAVSFNGSSTSTKMCRYGTNCSRVDCHFAHPRKSSPCVISAAPPGGAAATHGMQKSWFPLSFQMLLDEERNLEISSLRTASNGEPAIPETKVTSGEPSSSSAPDATGVTDAAPSEAAPEDESKPSSDAAEPAAAAFPDVEKISKTFNLSAVVCYINDGSARNLVSLIHVPGSYHELKQSSDPTSAATAGSWYIFNDFSISPVTVQEAVWFTLDWKVPCVLFYTSASAAHTQAIGGDTECERLTQYVNPFSTDLFVDDASFIGTGGDGVEEGESSTQREGDELSEGFKPLARNEIFSAGDLVAMDAEFVTLNPEESEIRSDGKMSTVKPSHMSVARITCIRGQGEDEGVPFMDDYISTQEQVVDYLTKFSGIKPGDLDANFSKKRLTTLKNSYQKLRYLVDSGVVFVGHGLKNDFRVINIIVPPEQIVDTVHLFHLPHHRMVSLRFLAWHFLGIKIQSETHDSVEDARTALQLYKHYLRLKEKDEFSRALSTLYEKGKKLQWKVPD</sequence>
<comment type="subcellular location">
    <subcellularLocation>
        <location evidence="9">Cytoplasm</location>
        <location evidence="9">P-body</location>
    </subcellularLocation>
    <subcellularLocation>
        <location evidence="9">Nucleus</location>
    </subcellularLocation>
    <text evidence="9">Shuttles between nucleus and cytoplasm.</text>
</comment>
<feature type="region of interest" description="Disordered" evidence="10">
    <location>
        <begin position="941"/>
        <end position="996"/>
    </location>
</feature>
<keyword evidence="7 9" id="KW-0269">Exonuclease</keyword>
<feature type="region of interest" description="Disordered" evidence="10">
    <location>
        <begin position="467"/>
        <end position="505"/>
    </location>
</feature>
<dbReference type="Pfam" id="PF00929">
    <property type="entry name" value="RNase_T"/>
    <property type="match status" value="1"/>
</dbReference>
<dbReference type="GO" id="GO:0000289">
    <property type="term" value="P:nuclear-transcribed mRNA poly(A) tail shortening"/>
    <property type="evidence" value="ECO:0007669"/>
    <property type="project" value="UniProtKB-UniRule"/>
</dbReference>
<keyword evidence="8 9" id="KW-0539">Nucleus</keyword>
<keyword evidence="3 9" id="KW-0507">mRNA processing</keyword>
<comment type="function">
    <text evidence="9">Catalytic subunit of the poly(A)-nuclease (PAN) deadenylation complex, one of two cytoplasmic mRNA deadenylases involved in general and miRNA-mediated mRNA turnover. PAN specifically shortens poly(A) tails of RNA and the activity is stimulated by poly(A)-binding protein (PABP). PAN deadenylation is followed by rapid degradation of the shortened mRNA tails by the CCR4-NOT complex. Deadenylated mRNAs are then degraded by two alternative mechanisms, namely exosome-mediated 3'-5' exonucleolytic degradation, or deadenlyation-dependent mRNA decaping and subsequent 5'-3' exonucleolytic degradation by XRN1.</text>
</comment>
<dbReference type="GO" id="GO:0006397">
    <property type="term" value="P:mRNA processing"/>
    <property type="evidence" value="ECO:0007669"/>
    <property type="project" value="UniProtKB-KW"/>
</dbReference>
<evidence type="ECO:0000313" key="12">
    <source>
        <dbReference type="Proteomes" id="UP000069272"/>
    </source>
</evidence>
<gene>
    <name evidence="9" type="primary">PAN2</name>
</gene>
<accession>A0A182FTJ4</accession>
<keyword evidence="2 9" id="KW-0963">Cytoplasm</keyword>
<feature type="binding site" evidence="9">
    <location>
        <position position="1329"/>
    </location>
    <ligand>
        <name>a divalent metal cation</name>
        <dbReference type="ChEBI" id="CHEBI:60240"/>
        <note>catalytic</note>
    </ligand>
</feature>
<dbReference type="OrthoDB" id="16516at2759"/>
<keyword evidence="5 9" id="KW-0479">Metal-binding</keyword>
<comment type="catalytic activity">
    <reaction evidence="1 9">
        <text>Exonucleolytic cleavage of poly(A) to 5'-AMP.</text>
        <dbReference type="EC" id="3.1.13.4"/>
    </reaction>
</comment>
<dbReference type="InterPro" id="IPR036397">
    <property type="entry name" value="RNaseH_sf"/>
</dbReference>
<organism evidence="11 12">
    <name type="scientific">Anopheles albimanus</name>
    <name type="common">New world malaria mosquito</name>
    <dbReference type="NCBI Taxonomy" id="7167"/>
    <lineage>
        <taxon>Eukaryota</taxon>
        <taxon>Metazoa</taxon>
        <taxon>Ecdysozoa</taxon>
        <taxon>Arthropoda</taxon>
        <taxon>Hexapoda</taxon>
        <taxon>Insecta</taxon>
        <taxon>Pterygota</taxon>
        <taxon>Neoptera</taxon>
        <taxon>Endopterygota</taxon>
        <taxon>Diptera</taxon>
        <taxon>Nematocera</taxon>
        <taxon>Culicoidea</taxon>
        <taxon>Culicidae</taxon>
        <taxon>Anophelinae</taxon>
        <taxon>Anopheles</taxon>
    </lineage>
</organism>
<dbReference type="HAMAP" id="MF_03182">
    <property type="entry name" value="PAN2"/>
    <property type="match status" value="1"/>
</dbReference>
<dbReference type="VEuPathDB" id="VectorBase:AALB009876"/>
<dbReference type="SUPFAM" id="SSF50978">
    <property type="entry name" value="WD40 repeat-like"/>
    <property type="match status" value="1"/>
</dbReference>
<dbReference type="InterPro" id="IPR013520">
    <property type="entry name" value="Ribonucl_H"/>
</dbReference>
<reference evidence="11" key="2">
    <citation type="submission" date="2022-08" db="UniProtKB">
        <authorList>
            <consortium name="EnsemblMetazoa"/>
        </authorList>
    </citation>
    <scope>IDENTIFICATION</scope>
    <source>
        <strain evidence="11">STECLA/ALBI9_A</strain>
    </source>
</reference>
<dbReference type="GO" id="GO:0005634">
    <property type="term" value="C:nucleus"/>
    <property type="evidence" value="ECO:0007669"/>
    <property type="project" value="UniProtKB-SubCell"/>
</dbReference>
<feature type="binding site" evidence="9">
    <location>
        <position position="1170"/>
    </location>
    <ligand>
        <name>a divalent metal cation</name>
        <dbReference type="ChEBI" id="CHEBI:60240"/>
        <note>catalytic</note>
    </ligand>
</feature>
<dbReference type="InterPro" id="IPR048841">
    <property type="entry name" value="PAN2_N"/>
</dbReference>
<dbReference type="Pfam" id="PF13423">
    <property type="entry name" value="UCH_1"/>
    <property type="match status" value="1"/>
</dbReference>
<dbReference type="InterPro" id="IPR030843">
    <property type="entry name" value="PAN2"/>
</dbReference>
<comment type="domain">
    <text evidence="9">Contains a pseudo-UCH domain. This ubiquitin C-terminal hydrolase (UCH)-like or ubiquitin specific protease (USP)-like domain is predicted to be catalytically inactive because it lacks the active site catalytic triad characteristic of thiol proteases, with residues at the equivalent structural positions that are incompatible with catalysis, and it cannot bind ubiquitin. It functions as a structural scaffold for intra- and intermolecular interactions in the complex.</text>
</comment>
<dbReference type="FunFam" id="2.130.10.10:FF:000421">
    <property type="entry name" value="PAN2-PAN3 deadenylation complex catalytic subunit PAN2"/>
    <property type="match status" value="1"/>
</dbReference>
<dbReference type="GO" id="GO:0000932">
    <property type="term" value="C:P-body"/>
    <property type="evidence" value="ECO:0007669"/>
    <property type="project" value="UniProtKB-SubCell"/>
</dbReference>
<feature type="compositionally biased region" description="Low complexity" evidence="10">
    <location>
        <begin position="703"/>
        <end position="712"/>
    </location>
</feature>
<evidence type="ECO:0000256" key="4">
    <source>
        <dbReference type="ARBA" id="ARBA00022722"/>
    </source>
</evidence>
<keyword evidence="4 9" id="KW-0540">Nuclease</keyword>
<comment type="cofactor">
    <cofactor evidence="9">
        <name>a divalent metal cation</name>
        <dbReference type="ChEBI" id="CHEBI:60240"/>
    </cofactor>
    <text evidence="9">Binds 2 metal cations per subunit in the catalytic exonuclease domain.</text>
</comment>